<keyword evidence="2" id="KW-1185">Reference proteome</keyword>
<dbReference type="Proteomes" id="UP001233172">
    <property type="component" value="Unassembled WGS sequence"/>
</dbReference>
<organism evidence="1 2">
    <name type="scientific">Biomphalaria pfeifferi</name>
    <name type="common">Bloodfluke planorb</name>
    <name type="synonym">Freshwater snail</name>
    <dbReference type="NCBI Taxonomy" id="112525"/>
    <lineage>
        <taxon>Eukaryota</taxon>
        <taxon>Metazoa</taxon>
        <taxon>Spiralia</taxon>
        <taxon>Lophotrochozoa</taxon>
        <taxon>Mollusca</taxon>
        <taxon>Gastropoda</taxon>
        <taxon>Heterobranchia</taxon>
        <taxon>Euthyneura</taxon>
        <taxon>Panpulmonata</taxon>
        <taxon>Hygrophila</taxon>
        <taxon>Lymnaeoidea</taxon>
        <taxon>Planorbidae</taxon>
        <taxon>Biomphalaria</taxon>
    </lineage>
</organism>
<proteinExistence type="predicted"/>
<dbReference type="AlphaFoldDB" id="A0AAD8BEM2"/>
<protein>
    <submittedName>
        <fullName evidence="1">Uncharacterized protein</fullName>
    </submittedName>
</protein>
<evidence type="ECO:0000313" key="1">
    <source>
        <dbReference type="EMBL" id="KAK0053159.1"/>
    </source>
</evidence>
<name>A0AAD8BEM2_BIOPF</name>
<sequence>MLLVTLQPYVQVVTCIAGQKSVALEIRGHVASDVAVALQPYVHVVTCIAGQRPVALEIRGHVASVMEGQGP</sequence>
<reference evidence="1" key="2">
    <citation type="submission" date="2023-04" db="EMBL/GenBank/DDBJ databases">
        <authorList>
            <person name="Bu L."/>
            <person name="Lu L."/>
            <person name="Laidemitt M.R."/>
            <person name="Zhang S.M."/>
            <person name="Mutuku M."/>
            <person name="Mkoji G."/>
            <person name="Steinauer M."/>
            <person name="Loker E.S."/>
        </authorList>
    </citation>
    <scope>NUCLEOTIDE SEQUENCE</scope>
    <source>
        <strain evidence="1">KasaAsao</strain>
        <tissue evidence="1">Whole Snail</tissue>
    </source>
</reference>
<comment type="caution">
    <text evidence="1">The sequence shown here is derived from an EMBL/GenBank/DDBJ whole genome shotgun (WGS) entry which is preliminary data.</text>
</comment>
<evidence type="ECO:0000313" key="2">
    <source>
        <dbReference type="Proteomes" id="UP001233172"/>
    </source>
</evidence>
<dbReference type="EMBL" id="JASAOG010000088">
    <property type="protein sequence ID" value="KAK0053159.1"/>
    <property type="molecule type" value="Genomic_DNA"/>
</dbReference>
<accession>A0AAD8BEM2</accession>
<reference evidence="1" key="1">
    <citation type="journal article" date="2023" name="PLoS Negl. Trop. Dis.">
        <title>A genome sequence for Biomphalaria pfeifferi, the major vector snail for the human-infecting parasite Schistosoma mansoni.</title>
        <authorList>
            <person name="Bu L."/>
            <person name="Lu L."/>
            <person name="Laidemitt M.R."/>
            <person name="Zhang S.M."/>
            <person name="Mutuku M."/>
            <person name="Mkoji G."/>
            <person name="Steinauer M."/>
            <person name="Loker E.S."/>
        </authorList>
    </citation>
    <scope>NUCLEOTIDE SEQUENCE</scope>
    <source>
        <strain evidence="1">KasaAsao</strain>
    </source>
</reference>
<gene>
    <name evidence="1" type="ORF">Bpfe_017315</name>
</gene>